<dbReference type="InterPro" id="IPR011624">
    <property type="entry name" value="Metal-dep_PHydrolase_7TM_extra"/>
</dbReference>
<dbReference type="InterPro" id="IPR006674">
    <property type="entry name" value="HD_domain"/>
</dbReference>
<dbReference type="CDD" id="cd00077">
    <property type="entry name" value="HDc"/>
    <property type="match status" value="1"/>
</dbReference>
<protein>
    <recommendedName>
        <fullName evidence="2">HD/PDEase domain-containing protein</fullName>
    </recommendedName>
</protein>
<keyword evidence="1" id="KW-0472">Membrane</keyword>
<gene>
    <name evidence="3" type="ORF">HQ43_01510</name>
</gene>
<dbReference type="PANTHER" id="PTHR36442">
    <property type="entry name" value="CYCLIC-DI-AMP PHOSPHODIESTERASE PGPH"/>
    <property type="match status" value="1"/>
</dbReference>
<keyword evidence="1" id="KW-1133">Transmembrane helix</keyword>
<keyword evidence="4" id="KW-1185">Reference proteome</keyword>
<reference evidence="3 4" key="1">
    <citation type="submission" date="2014-08" db="EMBL/GenBank/DDBJ databases">
        <title>Porphyromonas canoris strain:OH2762 Genome sequencing.</title>
        <authorList>
            <person name="Wallis C."/>
            <person name="Deusch O."/>
            <person name="O'Flynn C."/>
            <person name="Davis I."/>
            <person name="Jospin G."/>
            <person name="Darling A.E."/>
            <person name="Coil D.A."/>
            <person name="Alexiev A."/>
            <person name="Horsfall A."/>
            <person name="Kirkwood N."/>
            <person name="Harris S."/>
            <person name="Eisen J.A."/>
        </authorList>
    </citation>
    <scope>NUCLEOTIDE SEQUENCE [LARGE SCALE GENOMIC DNA]</scope>
    <source>
        <strain evidence="4">COT-108 OH2762</strain>
    </source>
</reference>
<evidence type="ECO:0000259" key="2">
    <source>
        <dbReference type="SMART" id="SM00471"/>
    </source>
</evidence>
<evidence type="ECO:0000256" key="1">
    <source>
        <dbReference type="SAM" id="Phobius"/>
    </source>
</evidence>
<dbReference type="Pfam" id="PF01966">
    <property type="entry name" value="HD"/>
    <property type="match status" value="1"/>
</dbReference>
<comment type="caution">
    <text evidence="3">The sequence shown here is derived from an EMBL/GenBank/DDBJ whole genome shotgun (WGS) entry which is preliminary data.</text>
</comment>
<dbReference type="PANTHER" id="PTHR36442:SF1">
    <property type="entry name" value="CYCLIC-DI-AMP PHOSPHODIESTERASE PGPH"/>
    <property type="match status" value="1"/>
</dbReference>
<dbReference type="InterPro" id="IPR052722">
    <property type="entry name" value="PgpH_phosphodiesterase"/>
</dbReference>
<evidence type="ECO:0000313" key="4">
    <source>
        <dbReference type="Proteomes" id="UP000030101"/>
    </source>
</evidence>
<name>A0ABR4XMP1_9PORP</name>
<dbReference type="Pfam" id="PF07698">
    <property type="entry name" value="7TM-7TMR_HD"/>
    <property type="match status" value="1"/>
</dbReference>
<evidence type="ECO:0000313" key="3">
    <source>
        <dbReference type="EMBL" id="KGN93347.1"/>
    </source>
</evidence>
<proteinExistence type="predicted"/>
<dbReference type="EMBL" id="JQZV01000003">
    <property type="protein sequence ID" value="KGN93347.1"/>
    <property type="molecule type" value="Genomic_DNA"/>
</dbReference>
<dbReference type="Pfam" id="PF07697">
    <property type="entry name" value="7TMR-HDED"/>
    <property type="match status" value="1"/>
</dbReference>
<dbReference type="InterPro" id="IPR006675">
    <property type="entry name" value="HDIG_dom"/>
</dbReference>
<dbReference type="NCBIfam" id="TIGR00277">
    <property type="entry name" value="HDIG"/>
    <property type="match status" value="1"/>
</dbReference>
<feature type="transmembrane region" description="Helical" evidence="1">
    <location>
        <begin position="339"/>
        <end position="365"/>
    </location>
</feature>
<feature type="transmembrane region" description="Helical" evidence="1">
    <location>
        <begin position="386"/>
        <end position="404"/>
    </location>
</feature>
<keyword evidence="1" id="KW-0812">Transmembrane</keyword>
<feature type="transmembrane region" description="Helical" evidence="1">
    <location>
        <begin position="257"/>
        <end position="281"/>
    </location>
</feature>
<sequence length="684" mass="78582">MTRNRIVQYRSLALFILTAAIIVMFYPRRTKFKYQFTEGRPWKYELLTAPFDFPVIKTSAQIQYEKDSVLRSVMLYYTLEEQVYKSVKNELIADYNREHHKTLGNEYINYLVHELEIIYKQGILSQSLYDDLYQLKEKSFNIITEDNIAKKRTLDDVYTLKQAYEKVLTDAPASVSSEGLRTIGINKYLRSNLVFNAEVTDKVEQAKLEDIVAEQGRVQAGERIVGTGDVITPEIYMQLSSLKRIYESQSSTGSSSILILLGHFILNLIILLSFWGYLVSFRPKIISDIKNSFFFLSIILLFVILTEIAVSYEIFNIYILAYSTLPILVRTFFDSRTALYAHIINVLTCSLIAPYALEFIIIQFLSGAMSILTLVRLSQRSDLIRSSFYVLLTCIITYASLTIFQEGDLQNISWRIIVYFLISFVFLMFTYVMVYVLERVFGYVSNISLIELSDVNTPMLRQLSEMAPGTFQHSLQVSILATSAAARLGADVQLIRTGALYHDIGKMKNPGYFTENQGNNNPHDKLPFDESAKIIIKHITDGIELAEKARLPKQVIDFIRTHHGLSKVKYFYYSYKNANPDAIIDESIFTYPGPNPYTKEMAILMLADVVEASSRSLKDFTEDSMMAHINKIIDGIIEEGLLKNSPLTFKDVEIIKEVFFEKLKTMFHSRISYPELKTRTNAFE</sequence>
<dbReference type="InterPro" id="IPR011621">
    <property type="entry name" value="Metal-dep_PHydrolase_7TM_intra"/>
</dbReference>
<feature type="transmembrane region" description="Helical" evidence="1">
    <location>
        <begin position="416"/>
        <end position="437"/>
    </location>
</feature>
<feature type="transmembrane region" description="Helical" evidence="1">
    <location>
        <begin position="293"/>
        <end position="319"/>
    </location>
</feature>
<feature type="transmembrane region" description="Helical" evidence="1">
    <location>
        <begin position="7"/>
        <end position="26"/>
    </location>
</feature>
<dbReference type="Gene3D" id="1.10.3210.10">
    <property type="entry name" value="Hypothetical protein af1432"/>
    <property type="match status" value="1"/>
</dbReference>
<dbReference type="RefSeq" id="WP_036788769.1">
    <property type="nucleotide sequence ID" value="NZ_JQZV01000003.1"/>
</dbReference>
<feature type="domain" description="HD/PDEase" evidence="2">
    <location>
        <begin position="466"/>
        <end position="622"/>
    </location>
</feature>
<accession>A0ABR4XMP1</accession>
<dbReference type="InterPro" id="IPR003607">
    <property type="entry name" value="HD/PDEase_dom"/>
</dbReference>
<dbReference type="SMART" id="SM00471">
    <property type="entry name" value="HDc"/>
    <property type="match status" value="1"/>
</dbReference>
<dbReference type="Proteomes" id="UP000030101">
    <property type="component" value="Unassembled WGS sequence"/>
</dbReference>
<organism evidence="3 4">
    <name type="scientific">Porphyromonas canoris</name>
    <dbReference type="NCBI Taxonomy" id="36875"/>
    <lineage>
        <taxon>Bacteria</taxon>
        <taxon>Pseudomonadati</taxon>
        <taxon>Bacteroidota</taxon>
        <taxon>Bacteroidia</taxon>
        <taxon>Bacteroidales</taxon>
        <taxon>Porphyromonadaceae</taxon>
        <taxon>Porphyromonas</taxon>
    </lineage>
</organism>
<dbReference type="SUPFAM" id="SSF109604">
    <property type="entry name" value="HD-domain/PDEase-like"/>
    <property type="match status" value="1"/>
</dbReference>